<keyword evidence="1" id="KW-0472">Membrane</keyword>
<reference evidence="3" key="1">
    <citation type="submission" date="2022-11" db="UniProtKB">
        <authorList>
            <consortium name="WormBaseParasite"/>
        </authorList>
    </citation>
    <scope>IDENTIFICATION</scope>
</reference>
<evidence type="ECO:0000256" key="1">
    <source>
        <dbReference type="SAM" id="Phobius"/>
    </source>
</evidence>
<keyword evidence="1" id="KW-1133">Transmembrane helix</keyword>
<dbReference type="Proteomes" id="UP000887540">
    <property type="component" value="Unplaced"/>
</dbReference>
<keyword evidence="1" id="KW-0812">Transmembrane</keyword>
<evidence type="ECO:0000313" key="3">
    <source>
        <dbReference type="WBParaSite" id="ACRNAN_scaffold2720.g21738.t1"/>
    </source>
</evidence>
<dbReference type="WBParaSite" id="ACRNAN_scaffold2720.g21738.t1">
    <property type="protein sequence ID" value="ACRNAN_scaffold2720.g21738.t1"/>
    <property type="gene ID" value="ACRNAN_scaffold2720.g21738"/>
</dbReference>
<dbReference type="AlphaFoldDB" id="A0A914DHK8"/>
<keyword evidence="2" id="KW-1185">Reference proteome</keyword>
<protein>
    <submittedName>
        <fullName evidence="3">Uncharacterized protein</fullName>
    </submittedName>
</protein>
<name>A0A914DHK8_9BILA</name>
<evidence type="ECO:0000313" key="2">
    <source>
        <dbReference type="Proteomes" id="UP000887540"/>
    </source>
</evidence>
<sequence>MFSTSDENTQLTILLIMITFSIDWAIMSWTEWVMYFHYCYLKGLEEIREHLIKGGFDKNITINSVRNLV</sequence>
<proteinExistence type="predicted"/>
<feature type="transmembrane region" description="Helical" evidence="1">
    <location>
        <begin position="12"/>
        <end position="38"/>
    </location>
</feature>
<accession>A0A914DHK8</accession>
<organism evidence="2 3">
    <name type="scientific">Acrobeloides nanus</name>
    <dbReference type="NCBI Taxonomy" id="290746"/>
    <lineage>
        <taxon>Eukaryota</taxon>
        <taxon>Metazoa</taxon>
        <taxon>Ecdysozoa</taxon>
        <taxon>Nematoda</taxon>
        <taxon>Chromadorea</taxon>
        <taxon>Rhabditida</taxon>
        <taxon>Tylenchina</taxon>
        <taxon>Cephalobomorpha</taxon>
        <taxon>Cephaloboidea</taxon>
        <taxon>Cephalobidae</taxon>
        <taxon>Acrobeloides</taxon>
    </lineage>
</organism>